<name>A0ABR9TLV1_9FLAO</name>
<dbReference type="EMBL" id="PRDM01000003">
    <property type="protein sequence ID" value="MBE8726323.1"/>
    <property type="molecule type" value="Genomic_DNA"/>
</dbReference>
<dbReference type="InterPro" id="IPR009057">
    <property type="entry name" value="Homeodomain-like_sf"/>
</dbReference>
<dbReference type="PANTHER" id="PTHR46889">
    <property type="entry name" value="TRANSPOSASE INSF FOR INSERTION SEQUENCE IS3B-RELATED"/>
    <property type="match status" value="1"/>
</dbReference>
<dbReference type="PROSITE" id="PS50994">
    <property type="entry name" value="INTEGRASE"/>
    <property type="match status" value="1"/>
</dbReference>
<protein>
    <submittedName>
        <fullName evidence="2">IS3 family transposase</fullName>
    </submittedName>
</protein>
<gene>
    <name evidence="2" type="ORF">C4F50_15405</name>
</gene>
<keyword evidence="3" id="KW-1185">Reference proteome</keyword>
<dbReference type="Pfam" id="PF13276">
    <property type="entry name" value="HTH_21"/>
    <property type="match status" value="1"/>
</dbReference>
<evidence type="ECO:0000259" key="1">
    <source>
        <dbReference type="PROSITE" id="PS50994"/>
    </source>
</evidence>
<organism evidence="2 3">
    <name type="scientific">Flavobacterium hungaricum</name>
    <dbReference type="NCBI Taxonomy" id="2082725"/>
    <lineage>
        <taxon>Bacteria</taxon>
        <taxon>Pseudomonadati</taxon>
        <taxon>Bacteroidota</taxon>
        <taxon>Flavobacteriia</taxon>
        <taxon>Flavobacteriales</taxon>
        <taxon>Flavobacteriaceae</taxon>
        <taxon>Flavobacterium</taxon>
    </lineage>
</organism>
<dbReference type="Proteomes" id="UP000640614">
    <property type="component" value="Unassembled WGS sequence"/>
</dbReference>
<dbReference type="RefSeq" id="WP_194139508.1">
    <property type="nucleotide sequence ID" value="NZ_PRDM01000003.1"/>
</dbReference>
<dbReference type="NCBIfam" id="NF033516">
    <property type="entry name" value="transpos_IS3"/>
    <property type="match status" value="1"/>
</dbReference>
<proteinExistence type="predicted"/>
<dbReference type="InterPro" id="IPR050900">
    <property type="entry name" value="Transposase_IS3/IS150/IS904"/>
</dbReference>
<dbReference type="Pfam" id="PF13333">
    <property type="entry name" value="rve_2"/>
    <property type="match status" value="1"/>
</dbReference>
<reference evidence="2 3" key="1">
    <citation type="submission" date="2018-07" db="EMBL/GenBank/DDBJ databases">
        <title>Genome assembly of strain KB82.</title>
        <authorList>
            <person name="Kukolya J."/>
            <person name="Horvath B."/>
            <person name="Nagy I."/>
            <person name="Toth A."/>
        </authorList>
    </citation>
    <scope>NUCLEOTIDE SEQUENCE [LARGE SCALE GENOMIC DNA]</scope>
    <source>
        <strain evidence="2 3">Kb82</strain>
    </source>
</reference>
<feature type="domain" description="Integrase catalytic" evidence="1">
    <location>
        <begin position="210"/>
        <end position="386"/>
    </location>
</feature>
<dbReference type="InterPro" id="IPR025948">
    <property type="entry name" value="HTH-like_dom"/>
</dbReference>
<accession>A0ABR9TLV1</accession>
<dbReference type="SUPFAM" id="SSF53098">
    <property type="entry name" value="Ribonuclease H-like"/>
    <property type="match status" value="1"/>
</dbReference>
<dbReference type="InterPro" id="IPR048020">
    <property type="entry name" value="Transpos_IS3"/>
</dbReference>
<comment type="caution">
    <text evidence="2">The sequence shown here is derived from an EMBL/GenBank/DDBJ whole genome shotgun (WGS) entry which is preliminary data.</text>
</comment>
<dbReference type="InterPro" id="IPR012337">
    <property type="entry name" value="RNaseH-like_sf"/>
</dbReference>
<sequence>MAKRRNYERIFKEKAVQLCLKTGSVIQAEKDLDTARSLLYKWRIEYRKLGSKSFCGKGNSHLRLSPEQLKIKSLERKADQSELKYKILQKGSKYFSQGKPMIYKFMLNNEKVYSINQMCRVLALNPESYRRWKSNFVSETQTRRMLLDQEIASIFSEGRQRYGAAKITRVLHNRGFEISRMTVSNHLIQLGLRKKSTRKFKVTTDSKHNHYTAPNILNREFNVKKAGAVWVSDITYLQTLKGFLYLTIILDLFDRKIIGWNLSNAMTTKKTTIPAWEMAVTNRAITGGLLFHSDRGVQYANSCFTKLLDSYMVVTRSMSRKGNSTDNAVAESFFSTLKNELIHRSILFTHKQMEEEIFEFIENWYNKKRIHSALNYMTIEEFGRINNL</sequence>
<dbReference type="InterPro" id="IPR036397">
    <property type="entry name" value="RNaseH_sf"/>
</dbReference>
<evidence type="ECO:0000313" key="3">
    <source>
        <dbReference type="Proteomes" id="UP000640614"/>
    </source>
</evidence>
<dbReference type="Pfam" id="PF00665">
    <property type="entry name" value="rve"/>
    <property type="match status" value="1"/>
</dbReference>
<dbReference type="InterPro" id="IPR001584">
    <property type="entry name" value="Integrase_cat-core"/>
</dbReference>
<dbReference type="SUPFAM" id="SSF46689">
    <property type="entry name" value="Homeodomain-like"/>
    <property type="match status" value="1"/>
</dbReference>
<evidence type="ECO:0000313" key="2">
    <source>
        <dbReference type="EMBL" id="MBE8726323.1"/>
    </source>
</evidence>
<dbReference type="Gene3D" id="3.30.420.10">
    <property type="entry name" value="Ribonuclease H-like superfamily/Ribonuclease H"/>
    <property type="match status" value="1"/>
</dbReference>